<evidence type="ECO:0000313" key="5">
    <source>
        <dbReference type="EMBL" id="CAF1380655.1"/>
    </source>
</evidence>
<gene>
    <name evidence="5" type="ORF">JYZ213_LOCUS36644</name>
    <name evidence="6" type="ORF">OXD698_LOCUS12534</name>
</gene>
<organism evidence="5 7">
    <name type="scientific">Adineta steineri</name>
    <dbReference type="NCBI Taxonomy" id="433720"/>
    <lineage>
        <taxon>Eukaryota</taxon>
        <taxon>Metazoa</taxon>
        <taxon>Spiralia</taxon>
        <taxon>Gnathifera</taxon>
        <taxon>Rotifera</taxon>
        <taxon>Eurotatoria</taxon>
        <taxon>Bdelloidea</taxon>
        <taxon>Adinetida</taxon>
        <taxon>Adinetidae</taxon>
        <taxon>Adineta</taxon>
    </lineage>
</organism>
<evidence type="ECO:0000256" key="2">
    <source>
        <dbReference type="PROSITE-ProRule" id="PRU00708"/>
    </source>
</evidence>
<proteinExistence type="predicted"/>
<dbReference type="Gene3D" id="1.20.1070.10">
    <property type="entry name" value="Rhodopsin 7-helix transmembrane proteins"/>
    <property type="match status" value="1"/>
</dbReference>
<name>A0A815JJD6_9BILA</name>
<feature type="repeat" description="PPR" evidence="2">
    <location>
        <begin position="325"/>
        <end position="359"/>
    </location>
</feature>
<evidence type="ECO:0000256" key="3">
    <source>
        <dbReference type="SAM" id="Phobius"/>
    </source>
</evidence>
<accession>A0A815JJD6</accession>
<evidence type="ECO:0000313" key="7">
    <source>
        <dbReference type="Proteomes" id="UP000663845"/>
    </source>
</evidence>
<dbReference type="GO" id="GO:0009451">
    <property type="term" value="P:RNA modification"/>
    <property type="evidence" value="ECO:0007669"/>
    <property type="project" value="InterPro"/>
</dbReference>
<comment type="caution">
    <text evidence="5">The sequence shown here is derived from an EMBL/GenBank/DDBJ whole genome shotgun (WGS) entry which is preliminary data.</text>
</comment>
<dbReference type="Gene3D" id="1.25.40.10">
    <property type="entry name" value="Tetratricopeptide repeat domain"/>
    <property type="match status" value="5"/>
</dbReference>
<feature type="transmembrane region" description="Helical" evidence="3">
    <location>
        <begin position="926"/>
        <end position="948"/>
    </location>
</feature>
<dbReference type="FunFam" id="1.25.40.10:FF:000158">
    <property type="entry name" value="pentatricopeptide repeat-containing protein At2g33680"/>
    <property type="match status" value="1"/>
</dbReference>
<dbReference type="EMBL" id="CAJNOG010000905">
    <property type="protein sequence ID" value="CAF1380655.1"/>
    <property type="molecule type" value="Genomic_DNA"/>
</dbReference>
<dbReference type="Pfam" id="PF01535">
    <property type="entry name" value="PPR"/>
    <property type="match status" value="9"/>
</dbReference>
<dbReference type="PROSITE" id="PS51375">
    <property type="entry name" value="PPR"/>
    <property type="match status" value="4"/>
</dbReference>
<feature type="repeat" description="PPR" evidence="2">
    <location>
        <begin position="558"/>
        <end position="592"/>
    </location>
</feature>
<dbReference type="GO" id="GO:0008270">
    <property type="term" value="F:zinc ion binding"/>
    <property type="evidence" value="ECO:0007669"/>
    <property type="project" value="InterPro"/>
</dbReference>
<feature type="repeat" description="PPR" evidence="2">
    <location>
        <begin position="425"/>
        <end position="459"/>
    </location>
</feature>
<dbReference type="InterPro" id="IPR046960">
    <property type="entry name" value="PPR_At4g14850-like_plant"/>
</dbReference>
<dbReference type="Proteomes" id="UP000663844">
    <property type="component" value="Unassembled WGS sequence"/>
</dbReference>
<dbReference type="Proteomes" id="UP000663845">
    <property type="component" value="Unassembled WGS sequence"/>
</dbReference>
<evidence type="ECO:0000259" key="4">
    <source>
        <dbReference type="Pfam" id="PF14432"/>
    </source>
</evidence>
<reference evidence="5" key="1">
    <citation type="submission" date="2021-02" db="EMBL/GenBank/DDBJ databases">
        <authorList>
            <person name="Nowell W R."/>
        </authorList>
    </citation>
    <scope>NUCLEOTIDE SEQUENCE</scope>
</reference>
<evidence type="ECO:0000256" key="1">
    <source>
        <dbReference type="ARBA" id="ARBA00022737"/>
    </source>
</evidence>
<evidence type="ECO:0000313" key="6">
    <source>
        <dbReference type="EMBL" id="CAF3704755.1"/>
    </source>
</evidence>
<dbReference type="GO" id="GO:0003723">
    <property type="term" value="F:RNA binding"/>
    <property type="evidence" value="ECO:0007669"/>
    <property type="project" value="InterPro"/>
</dbReference>
<feature type="domain" description="DYW" evidence="4">
    <location>
        <begin position="740"/>
        <end position="819"/>
    </location>
</feature>
<feature type="transmembrane region" description="Helical" evidence="3">
    <location>
        <begin position="895"/>
        <end position="914"/>
    </location>
</feature>
<dbReference type="PANTHER" id="PTHR24015">
    <property type="entry name" value="OS07G0578800 PROTEIN-RELATED"/>
    <property type="match status" value="1"/>
</dbReference>
<keyword evidence="3" id="KW-1133">Transmembrane helix</keyword>
<keyword evidence="1" id="KW-0677">Repeat</keyword>
<dbReference type="PANTHER" id="PTHR24015:SF1063">
    <property type="entry name" value="OS12G0156900 PROTEIN"/>
    <property type="match status" value="1"/>
</dbReference>
<dbReference type="GO" id="GO:0048731">
    <property type="term" value="P:system development"/>
    <property type="evidence" value="ECO:0007669"/>
    <property type="project" value="UniProtKB-ARBA"/>
</dbReference>
<keyword evidence="3" id="KW-0472">Membrane</keyword>
<dbReference type="InterPro" id="IPR032867">
    <property type="entry name" value="DYW_dom"/>
</dbReference>
<dbReference type="SUPFAM" id="SSF48452">
    <property type="entry name" value="TPR-like"/>
    <property type="match status" value="1"/>
</dbReference>
<keyword evidence="3" id="KW-0812">Transmembrane</keyword>
<dbReference type="NCBIfam" id="TIGR00756">
    <property type="entry name" value="PPR"/>
    <property type="match status" value="4"/>
</dbReference>
<feature type="transmembrane region" description="Helical" evidence="3">
    <location>
        <begin position="840"/>
        <end position="865"/>
    </location>
</feature>
<dbReference type="AlphaFoldDB" id="A0A815JJD6"/>
<dbReference type="EMBL" id="CAJOAZ010000734">
    <property type="protein sequence ID" value="CAF3704755.1"/>
    <property type="molecule type" value="Genomic_DNA"/>
</dbReference>
<dbReference type="InterPro" id="IPR011990">
    <property type="entry name" value="TPR-like_helical_dom_sf"/>
</dbReference>
<dbReference type="SUPFAM" id="SSF81321">
    <property type="entry name" value="Family A G protein-coupled receptor-like"/>
    <property type="match status" value="1"/>
</dbReference>
<dbReference type="InterPro" id="IPR002885">
    <property type="entry name" value="PPR_rpt"/>
</dbReference>
<feature type="repeat" description="PPR" evidence="2">
    <location>
        <begin position="525"/>
        <end position="555"/>
    </location>
</feature>
<protein>
    <recommendedName>
        <fullName evidence="4">DYW domain-containing protein</fullName>
    </recommendedName>
</protein>
<sequence length="976" mass="113203">MNSLFMFRRVLLMSEKRYRTLSISSSSSSRDIYPIMKKLIDTKQYKKAIDIFDEKFDLCKDLEIDLALKACLNLNEYQRAINIQQKLSQNSLNNPYIQTSLIQLYIQHHDINNAYRLFLKITNKSIYIYTTMIKGLISNNMLDKVLDLFDEIKIQPNEIMLTMLFDVCARLNNDRAKQTGKKILNEMSEKFLNDSILLNSAIIMLMKFGDVKSAEDLFHKIKNKNIINYGAMMKGYTLNNMCDKVLDLYEQIELNLSHISYTIIFNACAQLLNDRAKHIGRKLLDEMPKNVKQNNYTQNSAIDMLMKFGDVQNAEKLFETIKKKDIVTYNAMMKGYTLNNMCDKALDLFEQTELNHSNISYTIIFNACAQLLNDRARQIGRKLLDEMPKKFKEDSYIQTSAIDMLMKFGDVQNAENLFETIKNKNIITYSAMMTGYNINNEPLKSLKLLEEMKKNDIKVDEIISIILIDTCAKIGIRSICESIVNQFPSYLYNNQYICNALISMWGKAGLVKTAQQIFESVDQPDVITYNAMINAYGKNRMGLEAVDLYRKMPNNLRNEISYICILNACSHSGLLDEAHSIFNEISHKTQQVITTMVDCLSRLFLFDEAKQLIEDYEKCNAPYSVMYMALLSGARNSRQSHLSQEIHKRMKLLFPNEKNLLISASVLLCNISSSLGHHEEAQAIRLDRIKEFGNKVKVGLSWTEVNGEVVQFTAHDQSHRLSKEIYAEAQRISAELIQYGHVHDASWITRPIREHETVESILCSHSERLAIAFNFIEGRKPSFIQITKNLRVCGDCHQATKLIAKIRQVEIVERTNREIDEDKNEKRIWCAVNYSSKLQIYNSVITTFQFFAPFIINFISAFILITKKSHQQLNIQRQRNFRDILKENYREHKHLFIAPTVLVILALPRLIISYMSKCMQSNNDSWLYLSGYFISLAPAMLTFIVFVLPSKFYKKEFRKTIVQYRANIQRRLRIAS</sequence>
<dbReference type="Pfam" id="PF14432">
    <property type="entry name" value="DYW_deaminase"/>
    <property type="match status" value="1"/>
</dbReference>